<evidence type="ECO:0008006" key="4">
    <source>
        <dbReference type="Google" id="ProtNLM"/>
    </source>
</evidence>
<evidence type="ECO:0000313" key="3">
    <source>
        <dbReference type="Proteomes" id="UP001341444"/>
    </source>
</evidence>
<dbReference type="PANTHER" id="PTHR37814">
    <property type="entry name" value="CONSERVED MEMBRANE PROTEIN"/>
    <property type="match status" value="1"/>
</dbReference>
<name>A0ABU6MID5_9BACI</name>
<feature type="transmembrane region" description="Helical" evidence="1">
    <location>
        <begin position="291"/>
        <end position="311"/>
    </location>
</feature>
<feature type="transmembrane region" description="Helical" evidence="1">
    <location>
        <begin position="180"/>
        <end position="205"/>
    </location>
</feature>
<feature type="transmembrane region" description="Helical" evidence="1">
    <location>
        <begin position="217"/>
        <end position="240"/>
    </location>
</feature>
<protein>
    <recommendedName>
        <fullName evidence="4">Membrane protein YkvI</fullName>
    </recommendedName>
</protein>
<evidence type="ECO:0000256" key="1">
    <source>
        <dbReference type="SAM" id="Phobius"/>
    </source>
</evidence>
<dbReference type="EMBL" id="JARMAB010000021">
    <property type="protein sequence ID" value="MED1204275.1"/>
    <property type="molecule type" value="Genomic_DNA"/>
</dbReference>
<organism evidence="2 3">
    <name type="scientific">Heyndrickxia acidicola</name>
    <dbReference type="NCBI Taxonomy" id="209389"/>
    <lineage>
        <taxon>Bacteria</taxon>
        <taxon>Bacillati</taxon>
        <taxon>Bacillota</taxon>
        <taxon>Bacilli</taxon>
        <taxon>Bacillales</taxon>
        <taxon>Bacillaceae</taxon>
        <taxon>Heyndrickxia</taxon>
    </lineage>
</organism>
<dbReference type="PANTHER" id="PTHR37814:SF1">
    <property type="entry name" value="MEMBRANE PROTEIN"/>
    <property type="match status" value="1"/>
</dbReference>
<accession>A0ABU6MID5</accession>
<gene>
    <name evidence="2" type="ORF">P4T90_14600</name>
</gene>
<keyword evidence="1" id="KW-0472">Membrane</keyword>
<keyword evidence="1" id="KW-1133">Transmembrane helix</keyword>
<evidence type="ECO:0000313" key="2">
    <source>
        <dbReference type="EMBL" id="MED1204275.1"/>
    </source>
</evidence>
<dbReference type="RefSeq" id="WP_066264961.1">
    <property type="nucleotide sequence ID" value="NZ_JARMAB010000021.1"/>
</dbReference>
<feature type="transmembrane region" description="Helical" evidence="1">
    <location>
        <begin position="317"/>
        <end position="339"/>
    </location>
</feature>
<feature type="transmembrane region" description="Helical" evidence="1">
    <location>
        <begin position="81"/>
        <end position="109"/>
    </location>
</feature>
<reference evidence="2 3" key="1">
    <citation type="submission" date="2023-03" db="EMBL/GenBank/DDBJ databases">
        <title>Bacillus Genome Sequencing.</title>
        <authorList>
            <person name="Dunlap C."/>
        </authorList>
    </citation>
    <scope>NUCLEOTIDE SEQUENCE [LARGE SCALE GENOMIC DNA]</scope>
    <source>
        <strain evidence="2 3">B-23453</strain>
    </source>
</reference>
<feature type="transmembrane region" description="Helical" evidence="1">
    <location>
        <begin position="36"/>
        <end position="60"/>
    </location>
</feature>
<keyword evidence="3" id="KW-1185">Reference proteome</keyword>
<feature type="transmembrane region" description="Helical" evidence="1">
    <location>
        <begin position="152"/>
        <end position="174"/>
    </location>
</feature>
<comment type="caution">
    <text evidence="2">The sequence shown here is derived from an EMBL/GenBank/DDBJ whole genome shotgun (WGS) entry which is preliminary data.</text>
</comment>
<sequence length="346" mass="38214">MKKWTGALQIAAVYVGTVVGAGFATGREIVEFFTRFGLVGFAGLLVSGYLFTVLGSKLMVKAVELRAKSFEDFNTHLFGKTFASIMNILMMFMLMAVTGVMLSGAGAVFQEQLHMNKEMGIAITISLTIGVMLLGTKGLFAVNTFIVPMMILFNLLLMSRSITGIHFIQSLLFIPHIHNWWKAAAAPFAYVAFNLGLSQAVLVPLAAEMNDREAVRLGGKIGGIALTLILISSHFALISLPNVTIYEIPMAVIVKNTFSGIYFIYVMVIFGEIFTSIIGDIYGLEKQFKQFLPINSIWINIIIVMIIYFISKLEYGALLGLLYPLFGYVSIIFIALLWLKPNEKVK</sequence>
<keyword evidence="1" id="KW-0812">Transmembrane</keyword>
<proteinExistence type="predicted"/>
<feature type="transmembrane region" description="Helical" evidence="1">
    <location>
        <begin position="260"/>
        <end position="279"/>
    </location>
</feature>
<dbReference type="Proteomes" id="UP001341444">
    <property type="component" value="Unassembled WGS sequence"/>
</dbReference>
<feature type="transmembrane region" description="Helical" evidence="1">
    <location>
        <begin position="121"/>
        <end position="140"/>
    </location>
</feature>
<dbReference type="InterPro" id="IPR038728">
    <property type="entry name" value="YkvI-like"/>
</dbReference>